<reference evidence="4" key="1">
    <citation type="submission" date="2020-04" db="EMBL/GenBank/DDBJ databases">
        <title>Draft genome resource of the tomato pathogen Pseudocercospora fuligena.</title>
        <authorList>
            <person name="Zaccaron A."/>
        </authorList>
    </citation>
    <scope>NUCLEOTIDE SEQUENCE</scope>
    <source>
        <strain evidence="4">PF001</strain>
    </source>
</reference>
<keyword evidence="3" id="KW-0472">Membrane</keyword>
<accession>A0A8H6VC29</accession>
<gene>
    <name evidence="4" type="ORF">HII31_11875</name>
</gene>
<evidence type="ECO:0000256" key="3">
    <source>
        <dbReference type="SAM" id="Phobius"/>
    </source>
</evidence>
<sequence>SAVSFEVRDLTTGMFGSWRRSSYERLGTIGDGDGGESGKPARHRAGTVHVLVAIQSAIIVFLLLYTLLTSRIIDGDAICGAQLSPYCEYTTSSVNDDIDADDRDVAPFLEANTLQYTTFTEENHLMQPSPYRGQPTPEIETAWRELWRVPRIQFPESKLSALNKTNIDLYAHAAPQYGGGVLGFINVFHELHCLNLIRQYTYRDSYDYSHVTAFRAPPEIVRGHIDHCIETLRKQLMCTSDLTPLIFLKDASRSTGMKPDFNIQRKCRDYQQIQQWTLQNRAEPEEHDELGHLAD</sequence>
<dbReference type="GO" id="GO:0043386">
    <property type="term" value="P:mycotoxin biosynthetic process"/>
    <property type="evidence" value="ECO:0007669"/>
    <property type="project" value="InterPro"/>
</dbReference>
<dbReference type="PANTHER" id="PTHR33365">
    <property type="entry name" value="YALI0B05434P"/>
    <property type="match status" value="1"/>
</dbReference>
<name>A0A8H6VC29_9PEZI</name>
<dbReference type="AlphaFoldDB" id="A0A8H6VC29"/>
<organism evidence="4 5">
    <name type="scientific">Pseudocercospora fuligena</name>
    <dbReference type="NCBI Taxonomy" id="685502"/>
    <lineage>
        <taxon>Eukaryota</taxon>
        <taxon>Fungi</taxon>
        <taxon>Dikarya</taxon>
        <taxon>Ascomycota</taxon>
        <taxon>Pezizomycotina</taxon>
        <taxon>Dothideomycetes</taxon>
        <taxon>Dothideomycetidae</taxon>
        <taxon>Mycosphaerellales</taxon>
        <taxon>Mycosphaerellaceae</taxon>
        <taxon>Pseudocercospora</taxon>
    </lineage>
</organism>
<evidence type="ECO:0000256" key="2">
    <source>
        <dbReference type="ARBA" id="ARBA00035112"/>
    </source>
</evidence>
<comment type="pathway">
    <text evidence="1">Mycotoxin biosynthesis.</text>
</comment>
<dbReference type="EMBL" id="JABCIY010000246">
    <property type="protein sequence ID" value="KAF7186778.1"/>
    <property type="molecule type" value="Genomic_DNA"/>
</dbReference>
<protein>
    <submittedName>
        <fullName evidence="4">Cyclochlorotine biosynthesis protein O</fullName>
    </submittedName>
</protein>
<feature type="transmembrane region" description="Helical" evidence="3">
    <location>
        <begin position="48"/>
        <end position="68"/>
    </location>
</feature>
<dbReference type="InterPro" id="IPR021765">
    <property type="entry name" value="UstYa-like"/>
</dbReference>
<keyword evidence="3" id="KW-0812">Transmembrane</keyword>
<dbReference type="Pfam" id="PF11807">
    <property type="entry name" value="UstYa"/>
    <property type="match status" value="1"/>
</dbReference>
<comment type="similarity">
    <text evidence="2">Belongs to the ustYa family.</text>
</comment>
<dbReference type="PANTHER" id="PTHR33365:SF4">
    <property type="entry name" value="CYCLOCHLOROTINE BIOSYNTHESIS PROTEIN O"/>
    <property type="match status" value="1"/>
</dbReference>
<dbReference type="Proteomes" id="UP000660729">
    <property type="component" value="Unassembled WGS sequence"/>
</dbReference>
<evidence type="ECO:0000313" key="4">
    <source>
        <dbReference type="EMBL" id="KAF7186778.1"/>
    </source>
</evidence>
<evidence type="ECO:0000313" key="5">
    <source>
        <dbReference type="Proteomes" id="UP000660729"/>
    </source>
</evidence>
<keyword evidence="5" id="KW-1185">Reference proteome</keyword>
<dbReference type="OrthoDB" id="3687641at2759"/>
<comment type="caution">
    <text evidence="4">The sequence shown here is derived from an EMBL/GenBank/DDBJ whole genome shotgun (WGS) entry which is preliminary data.</text>
</comment>
<feature type="non-terminal residue" evidence="4">
    <location>
        <position position="295"/>
    </location>
</feature>
<proteinExistence type="inferred from homology"/>
<evidence type="ECO:0000256" key="1">
    <source>
        <dbReference type="ARBA" id="ARBA00004685"/>
    </source>
</evidence>
<keyword evidence="3" id="KW-1133">Transmembrane helix</keyword>